<evidence type="ECO:0000313" key="2">
    <source>
        <dbReference type="Proteomes" id="UP000823736"/>
    </source>
</evidence>
<dbReference type="RefSeq" id="WP_209492036.1">
    <property type="nucleotide sequence ID" value="NZ_JAGGLC010000004.1"/>
</dbReference>
<name>A0A8T4H1L3_9EURY</name>
<proteinExistence type="predicted"/>
<dbReference type="Proteomes" id="UP000823736">
    <property type="component" value="Unassembled WGS sequence"/>
</dbReference>
<dbReference type="PROSITE" id="PS51257">
    <property type="entry name" value="PROKAR_LIPOPROTEIN"/>
    <property type="match status" value="1"/>
</dbReference>
<protein>
    <submittedName>
        <fullName evidence="1">Uncharacterized protein</fullName>
    </submittedName>
</protein>
<accession>A0A8T4H1L3</accession>
<sequence length="137" mass="15344">MNRRDIIKVTTPTVLGMSGCLSRGGESFPELGGMKVWNRRESKQKFTYILKGKDNETIHKDEITVEGADPSANSTGYKHISPDIEESREISEVVVQGSSQTNKSRLSFDDLDEYKCVEITIMIEESIEILVKRGCEG</sequence>
<dbReference type="EMBL" id="JAGGLC010000004">
    <property type="protein sequence ID" value="MBP1987674.1"/>
    <property type="molecule type" value="Genomic_DNA"/>
</dbReference>
<keyword evidence="2" id="KW-1185">Reference proteome</keyword>
<gene>
    <name evidence="1" type="ORF">J2753_002175</name>
</gene>
<evidence type="ECO:0000313" key="1">
    <source>
        <dbReference type="EMBL" id="MBP1987674.1"/>
    </source>
</evidence>
<dbReference type="AlphaFoldDB" id="A0A8T4H1L3"/>
<organism evidence="1 2">
    <name type="scientific">Halolamina salifodinae</name>
    <dbReference type="NCBI Taxonomy" id="1202767"/>
    <lineage>
        <taxon>Archaea</taxon>
        <taxon>Methanobacteriati</taxon>
        <taxon>Methanobacteriota</taxon>
        <taxon>Stenosarchaea group</taxon>
        <taxon>Halobacteria</taxon>
        <taxon>Halobacteriales</taxon>
        <taxon>Haloferacaceae</taxon>
    </lineage>
</organism>
<comment type="caution">
    <text evidence="1">The sequence shown here is derived from an EMBL/GenBank/DDBJ whole genome shotgun (WGS) entry which is preliminary data.</text>
</comment>
<reference evidence="1" key="1">
    <citation type="submission" date="2021-03" db="EMBL/GenBank/DDBJ databases">
        <title>Genomic Encyclopedia of Type Strains, Phase IV (KMG-IV): sequencing the most valuable type-strain genomes for metagenomic binning, comparative biology and taxonomic classification.</title>
        <authorList>
            <person name="Goeker M."/>
        </authorList>
    </citation>
    <scope>NUCLEOTIDE SEQUENCE</scope>
    <source>
        <strain evidence="1">DSM 26232</strain>
    </source>
</reference>